<organism evidence="8 9">
    <name type="scientific">Paenibacillus oceani</name>
    <dbReference type="NCBI Taxonomy" id="2772510"/>
    <lineage>
        <taxon>Bacteria</taxon>
        <taxon>Bacillati</taxon>
        <taxon>Bacillota</taxon>
        <taxon>Bacilli</taxon>
        <taxon>Bacillales</taxon>
        <taxon>Paenibacillaceae</taxon>
        <taxon>Paenibacillus</taxon>
    </lineage>
</organism>
<dbReference type="Pfam" id="PF13416">
    <property type="entry name" value="SBP_bac_8"/>
    <property type="match status" value="1"/>
</dbReference>
<keyword evidence="6" id="KW-0804">Transcription</keyword>
<reference evidence="8" key="1">
    <citation type="submission" date="2020-09" db="EMBL/GenBank/DDBJ databases">
        <title>A novel bacterium of genus Paenibacillus, isolated from South China Sea.</title>
        <authorList>
            <person name="Huang H."/>
            <person name="Mo K."/>
            <person name="Hu Y."/>
        </authorList>
    </citation>
    <scope>NUCLEOTIDE SEQUENCE</scope>
    <source>
        <strain evidence="8">IB182363</strain>
    </source>
</reference>
<dbReference type="Pfam" id="PF00392">
    <property type="entry name" value="GntR"/>
    <property type="match status" value="1"/>
</dbReference>
<keyword evidence="4" id="KW-0805">Transcription regulation</keyword>
<dbReference type="EMBL" id="JACXJA010000003">
    <property type="protein sequence ID" value="MBD2860847.1"/>
    <property type="molecule type" value="Genomic_DNA"/>
</dbReference>
<dbReference type="GO" id="GO:0055052">
    <property type="term" value="C:ATP-binding cassette (ABC) transporter complex, substrate-binding subunit-containing"/>
    <property type="evidence" value="ECO:0007669"/>
    <property type="project" value="TreeGrafter"/>
</dbReference>
<keyword evidence="9" id="KW-1185">Reference proteome</keyword>
<dbReference type="InterPro" id="IPR006059">
    <property type="entry name" value="SBP"/>
</dbReference>
<dbReference type="SUPFAM" id="SSF46785">
    <property type="entry name" value="Winged helix' DNA-binding domain"/>
    <property type="match status" value="1"/>
</dbReference>
<dbReference type="InterPro" id="IPR036388">
    <property type="entry name" value="WH-like_DNA-bd_sf"/>
</dbReference>
<dbReference type="Proteomes" id="UP000639396">
    <property type="component" value="Unassembled WGS sequence"/>
</dbReference>
<dbReference type="PANTHER" id="PTHR30061:SF50">
    <property type="entry name" value="MALTOSE_MALTODEXTRIN-BINDING PERIPLASMIC PROTEIN"/>
    <property type="match status" value="1"/>
</dbReference>
<evidence type="ECO:0000256" key="2">
    <source>
        <dbReference type="ARBA" id="ARBA00022448"/>
    </source>
</evidence>
<gene>
    <name evidence="8" type="ORF">IDH45_02460</name>
</gene>
<evidence type="ECO:0000256" key="1">
    <source>
        <dbReference type="ARBA" id="ARBA00008520"/>
    </source>
</evidence>
<dbReference type="GO" id="GO:0003677">
    <property type="term" value="F:DNA binding"/>
    <property type="evidence" value="ECO:0007669"/>
    <property type="project" value="UniProtKB-KW"/>
</dbReference>
<dbReference type="Gene3D" id="1.10.10.10">
    <property type="entry name" value="Winged helix-like DNA-binding domain superfamily/Winged helix DNA-binding domain"/>
    <property type="match status" value="1"/>
</dbReference>
<accession>A0A927C6G8</accession>
<comment type="caution">
    <text evidence="8">The sequence shown here is derived from an EMBL/GenBank/DDBJ whole genome shotgun (WGS) entry which is preliminary data.</text>
</comment>
<proteinExistence type="inferred from homology"/>
<evidence type="ECO:0000256" key="5">
    <source>
        <dbReference type="ARBA" id="ARBA00023125"/>
    </source>
</evidence>
<dbReference type="InterPro" id="IPR036390">
    <property type="entry name" value="WH_DNA-bd_sf"/>
</dbReference>
<dbReference type="GO" id="GO:0015768">
    <property type="term" value="P:maltose transport"/>
    <property type="evidence" value="ECO:0007669"/>
    <property type="project" value="TreeGrafter"/>
</dbReference>
<evidence type="ECO:0000259" key="7">
    <source>
        <dbReference type="PROSITE" id="PS50949"/>
    </source>
</evidence>
<comment type="similarity">
    <text evidence="1">Belongs to the bacterial solute-binding protein 1 family.</text>
</comment>
<evidence type="ECO:0000256" key="4">
    <source>
        <dbReference type="ARBA" id="ARBA00023015"/>
    </source>
</evidence>
<name>A0A927C6G8_9BACL</name>
<dbReference type="GO" id="GO:1901982">
    <property type="term" value="F:maltose binding"/>
    <property type="evidence" value="ECO:0007669"/>
    <property type="project" value="TreeGrafter"/>
</dbReference>
<dbReference type="SUPFAM" id="SSF53850">
    <property type="entry name" value="Periplasmic binding protein-like II"/>
    <property type="match status" value="1"/>
</dbReference>
<dbReference type="CDD" id="cd07377">
    <property type="entry name" value="WHTH_GntR"/>
    <property type="match status" value="1"/>
</dbReference>
<dbReference type="PANTHER" id="PTHR30061">
    <property type="entry name" value="MALTOSE-BINDING PERIPLASMIC PROTEIN"/>
    <property type="match status" value="1"/>
</dbReference>
<keyword evidence="5" id="KW-0238">DNA-binding</keyword>
<feature type="domain" description="HTH gntR-type" evidence="7">
    <location>
        <begin position="14"/>
        <end position="82"/>
    </location>
</feature>
<dbReference type="PROSITE" id="PS50949">
    <property type="entry name" value="HTH_GNTR"/>
    <property type="match status" value="1"/>
</dbReference>
<dbReference type="Gene3D" id="3.40.190.10">
    <property type="entry name" value="Periplasmic binding protein-like II"/>
    <property type="match status" value="1"/>
</dbReference>
<dbReference type="GO" id="GO:0003700">
    <property type="term" value="F:DNA-binding transcription factor activity"/>
    <property type="evidence" value="ECO:0007669"/>
    <property type="project" value="InterPro"/>
</dbReference>
<dbReference type="AlphaFoldDB" id="A0A927C6G8"/>
<sequence length="449" mass="51764">MHNSKQKQSRTTFKERLDHMVKTLRHDIAAGKYQIGEYLPSEANLVNMFSLSINSVRKGLNQLVAEGIIVKKKKVGNMVVKAPGSECVTITFGYHLSMDGIADISCLISEFEARHPHIKVVPVQLSILNYNEIVKNYMNNDMLDVVTIRETELQTYEERGELDLLEPSEVNTGAYPFLLDTFSREDVLYACPFVFSPVILCYNREHFLGKDLPEPDSSWSWDDLIRVTSQLSEPPGRYGFYFNYLSEHRWPIFLLQSGKPDTTSWIDAARLCKSILANRQLFPLYAEEHDIDAMSLFLEEKVSVIMTTYFNLNLLKNARFSFDIAPLPHQNEQKTMMLAVGLAVNRWSKKKAAAQEFVHFLTSAEAQHHIRKRTLSIPGLKKAAEWTGEEDIYRPSRYTMYREIIPTFRTLADLRLSADELRQLQRELKLYWSDIADEAALSEFVEQML</sequence>
<keyword evidence="3" id="KW-0732">Signal</keyword>
<dbReference type="GO" id="GO:0042956">
    <property type="term" value="P:maltodextrin transmembrane transport"/>
    <property type="evidence" value="ECO:0007669"/>
    <property type="project" value="TreeGrafter"/>
</dbReference>
<keyword evidence="2" id="KW-0813">Transport</keyword>
<protein>
    <submittedName>
        <fullName evidence="8">Extracellular solute-binding protein</fullName>
    </submittedName>
</protein>
<dbReference type="SMART" id="SM00345">
    <property type="entry name" value="HTH_GNTR"/>
    <property type="match status" value="1"/>
</dbReference>
<evidence type="ECO:0000256" key="3">
    <source>
        <dbReference type="ARBA" id="ARBA00022729"/>
    </source>
</evidence>
<dbReference type="InterPro" id="IPR000524">
    <property type="entry name" value="Tscrpt_reg_HTH_GntR"/>
</dbReference>
<evidence type="ECO:0000313" key="9">
    <source>
        <dbReference type="Proteomes" id="UP000639396"/>
    </source>
</evidence>
<evidence type="ECO:0000313" key="8">
    <source>
        <dbReference type="EMBL" id="MBD2860847.1"/>
    </source>
</evidence>
<evidence type="ECO:0000256" key="6">
    <source>
        <dbReference type="ARBA" id="ARBA00023163"/>
    </source>
</evidence>